<dbReference type="CDD" id="cd04738">
    <property type="entry name" value="DHOD_2_like"/>
    <property type="match status" value="1"/>
</dbReference>
<name>A0AAT9P8C3_9STAP</name>
<feature type="domain" description="Dihydroorotate dehydrogenase catalytic" evidence="16">
    <location>
        <begin position="49"/>
        <end position="336"/>
    </location>
</feature>
<dbReference type="GO" id="GO:0005886">
    <property type="term" value="C:plasma membrane"/>
    <property type="evidence" value="ECO:0007669"/>
    <property type="project" value="TreeGrafter"/>
</dbReference>
<evidence type="ECO:0000256" key="3">
    <source>
        <dbReference type="ARBA" id="ARBA00003616"/>
    </source>
</evidence>
<organism evidence="17">
    <name type="scientific">Macrococcus psychrotolerans</name>
    <dbReference type="NCBI Taxonomy" id="3039389"/>
    <lineage>
        <taxon>Bacteria</taxon>
        <taxon>Bacillati</taxon>
        <taxon>Bacillota</taxon>
        <taxon>Bacilli</taxon>
        <taxon>Bacillales</taxon>
        <taxon>Staphylococcaceae</taxon>
        <taxon>Macrococcus</taxon>
    </lineage>
</organism>
<dbReference type="GO" id="GO:0006207">
    <property type="term" value="P:'de novo' pyrimidine nucleobase biosynthetic process"/>
    <property type="evidence" value="ECO:0007669"/>
    <property type="project" value="UniProtKB-UniRule"/>
</dbReference>
<dbReference type="InterPro" id="IPR012135">
    <property type="entry name" value="Dihydroorotate_DH_1_2"/>
</dbReference>
<dbReference type="PANTHER" id="PTHR48109:SF4">
    <property type="entry name" value="DIHYDROOROTATE DEHYDROGENASE (QUINONE), MITOCHONDRIAL"/>
    <property type="match status" value="1"/>
</dbReference>
<dbReference type="EC" id="1.3.5.2" evidence="15"/>
<evidence type="ECO:0000256" key="9">
    <source>
        <dbReference type="ARBA" id="ARBA00018366"/>
    </source>
</evidence>
<evidence type="ECO:0000256" key="4">
    <source>
        <dbReference type="ARBA" id="ARBA00004370"/>
    </source>
</evidence>
<dbReference type="AlphaFoldDB" id="A0AAT9P8C3"/>
<evidence type="ECO:0000256" key="15">
    <source>
        <dbReference type="NCBIfam" id="TIGR01036"/>
    </source>
</evidence>
<evidence type="ECO:0000256" key="14">
    <source>
        <dbReference type="ARBA" id="ARBA00048996"/>
    </source>
</evidence>
<comment type="function">
    <text evidence="2">Catalyzes the conversion of dihydroorotate to orotate with quinone as electron acceptor.</text>
</comment>
<comment type="subcellular location">
    <subcellularLocation>
        <location evidence="4">Membrane</location>
    </subcellularLocation>
</comment>
<dbReference type="GO" id="GO:0106430">
    <property type="term" value="F:dihydroorotate dehydrogenase (quinone) activity"/>
    <property type="evidence" value="ECO:0007669"/>
    <property type="project" value="UniProtKB-EC"/>
</dbReference>
<evidence type="ECO:0000313" key="17">
    <source>
        <dbReference type="EMBL" id="QYA34074.1"/>
    </source>
</evidence>
<dbReference type="InterPro" id="IPR005719">
    <property type="entry name" value="Dihydroorotate_DH_2"/>
</dbReference>
<proteinExistence type="inferred from homology"/>
<evidence type="ECO:0000256" key="13">
    <source>
        <dbReference type="ARBA" id="ARBA00048639"/>
    </source>
</evidence>
<evidence type="ECO:0000256" key="6">
    <source>
        <dbReference type="ARBA" id="ARBA00005161"/>
    </source>
</evidence>
<comment type="catalytic activity">
    <reaction evidence="13">
        <text>(S)-dihydroorotate + a quinone = orotate + a quinol</text>
        <dbReference type="Rhea" id="RHEA:30187"/>
        <dbReference type="ChEBI" id="CHEBI:24646"/>
        <dbReference type="ChEBI" id="CHEBI:30839"/>
        <dbReference type="ChEBI" id="CHEBI:30864"/>
        <dbReference type="ChEBI" id="CHEBI:132124"/>
        <dbReference type="EC" id="1.3.5.2"/>
    </reaction>
</comment>
<reference evidence="17" key="1">
    <citation type="submission" date="2024-06" db="EMBL/GenBank/DDBJ databases">
        <title>Prevalence and characterization of methicillin-resistant Macrococcus spp. in food producing animals and meat in Switzerland in 2019.</title>
        <authorList>
            <person name="Keller J.E."/>
            <person name="Schwendener S."/>
            <person name="Neuenschwander J."/>
            <person name="Overesch G."/>
            <person name="Perreten V."/>
        </authorList>
    </citation>
    <scope>NUCLEOTIDE SEQUENCE</scope>
    <source>
        <strain evidence="17">19Msa1099</strain>
        <plasmid evidence="17">p19Msa1047_11</plasmid>
    </source>
</reference>
<comment type="cofactor">
    <cofactor evidence="1">
        <name>FMN</name>
        <dbReference type="ChEBI" id="CHEBI:58210"/>
    </cofactor>
</comment>
<dbReference type="PIRSF" id="PIRSF000164">
    <property type="entry name" value="DHO_oxidase"/>
    <property type="match status" value="1"/>
</dbReference>
<dbReference type="PANTHER" id="PTHR48109">
    <property type="entry name" value="DIHYDROOROTATE DEHYDROGENASE (QUINONE), MITOCHONDRIAL-RELATED"/>
    <property type="match status" value="1"/>
</dbReference>
<comment type="pathway">
    <text evidence="5">Pyrimidine metabolism; UMP biosynthesis via de novo pathway; orotate from (S)-dihydroorotate (NAD(+) route): step 1/1.</text>
</comment>
<evidence type="ECO:0000256" key="12">
    <source>
        <dbReference type="ARBA" id="ARBA00022975"/>
    </source>
</evidence>
<evidence type="ECO:0000256" key="10">
    <source>
        <dbReference type="ARBA" id="ARBA00022630"/>
    </source>
</evidence>
<evidence type="ECO:0000256" key="5">
    <source>
        <dbReference type="ARBA" id="ARBA00004715"/>
    </source>
</evidence>
<dbReference type="GO" id="GO:0009220">
    <property type="term" value="P:pyrimidine ribonucleotide biosynthetic process"/>
    <property type="evidence" value="ECO:0007669"/>
    <property type="project" value="UniProtKB-UniRule"/>
</dbReference>
<evidence type="ECO:0000256" key="7">
    <source>
        <dbReference type="ARBA" id="ARBA00005359"/>
    </source>
</evidence>
<comment type="subunit">
    <text evidence="8">Heterotetramer of 2 PyrK and 2 PyrD type B subunits.</text>
</comment>
<dbReference type="PROSITE" id="PS00912">
    <property type="entry name" value="DHODEHASE_2"/>
    <property type="match status" value="1"/>
</dbReference>
<evidence type="ECO:0000256" key="8">
    <source>
        <dbReference type="ARBA" id="ARBA00011669"/>
    </source>
</evidence>
<sequence length="352" mass="40006">MYRFIKKILFLIDSENVHNKTINILKLIQSSIIFRKIFRKTFFVNSPLLENNIHGINFKNPIGLAAGFDKSCEVAYILQSLGFGHIEIGGVTPLPQEGNQKPRLFRLKEDKAIINRMGFNNSGMYKTRLNYKKFNYEIPVGVNVGINKNTNDRINDFIKVIEYFSNDTPYFTINISSPNTKGLQDFHQLDMLESLIKKINELKSTQNIELPIFIKITSDISYELLDEILPLISEHFEGIIVANTTQNRDGLFSKYSVEHGGLSGKPLYDRNLKMIKHIYRKVGRNLTIIGTGGISNADEVVKMIEAGASIIQIYTALIYDGPSIVKKINLKLIDYMNENNISNISEMIGSQT</sequence>
<dbReference type="NCBIfam" id="TIGR01036">
    <property type="entry name" value="pyrD_sub2"/>
    <property type="match status" value="1"/>
</dbReference>
<evidence type="ECO:0000256" key="11">
    <source>
        <dbReference type="ARBA" id="ARBA00022643"/>
    </source>
</evidence>
<evidence type="ECO:0000256" key="2">
    <source>
        <dbReference type="ARBA" id="ARBA00003125"/>
    </source>
</evidence>
<comment type="catalytic activity">
    <reaction evidence="14">
        <text>(S)-dihydroorotate + NAD(+) = orotate + NADH + H(+)</text>
        <dbReference type="Rhea" id="RHEA:13513"/>
        <dbReference type="ChEBI" id="CHEBI:15378"/>
        <dbReference type="ChEBI" id="CHEBI:30839"/>
        <dbReference type="ChEBI" id="CHEBI:30864"/>
        <dbReference type="ChEBI" id="CHEBI:57540"/>
        <dbReference type="ChEBI" id="CHEBI:57945"/>
        <dbReference type="EC" id="1.3.1.14"/>
    </reaction>
</comment>
<evidence type="ECO:0000256" key="1">
    <source>
        <dbReference type="ARBA" id="ARBA00001917"/>
    </source>
</evidence>
<dbReference type="GO" id="GO:0004589">
    <property type="term" value="F:dihydroorotate dehydrogenase (NAD+) activity"/>
    <property type="evidence" value="ECO:0007669"/>
    <property type="project" value="UniProtKB-EC"/>
</dbReference>
<dbReference type="InterPro" id="IPR050074">
    <property type="entry name" value="DHO_dehydrogenase"/>
</dbReference>
<keyword evidence="11" id="KW-0288">FMN</keyword>
<keyword evidence="17" id="KW-0560">Oxidoreductase</keyword>
<dbReference type="NCBIfam" id="NF003645">
    <property type="entry name" value="PRK05286.1-2"/>
    <property type="match status" value="1"/>
</dbReference>
<keyword evidence="17" id="KW-0614">Plasmid</keyword>
<dbReference type="GO" id="GO:0005737">
    <property type="term" value="C:cytoplasm"/>
    <property type="evidence" value="ECO:0007669"/>
    <property type="project" value="InterPro"/>
</dbReference>
<dbReference type="EMBL" id="CP079956">
    <property type="protein sequence ID" value="QYA34074.1"/>
    <property type="molecule type" value="Genomic_DNA"/>
</dbReference>
<protein>
    <recommendedName>
        <fullName evidence="9 15">Dihydroorotate dehydrogenase (quinone)</fullName>
        <ecNumber evidence="15">1.3.5.2</ecNumber>
    </recommendedName>
</protein>
<dbReference type="PROSITE" id="PS00911">
    <property type="entry name" value="DHODEHASE_1"/>
    <property type="match status" value="1"/>
</dbReference>
<accession>A0AAT9P8C3</accession>
<keyword evidence="12" id="KW-0665">Pyrimidine biosynthesis</keyword>
<dbReference type="NCBIfam" id="NF003652">
    <property type="entry name" value="PRK05286.2-5"/>
    <property type="match status" value="1"/>
</dbReference>
<dbReference type="InterPro" id="IPR005720">
    <property type="entry name" value="Dihydroorotate_DH_cat"/>
</dbReference>
<comment type="similarity">
    <text evidence="7">Belongs to the dihydroorotate dehydrogenase family. Type 2 subfamily.</text>
</comment>
<geneLocation type="plasmid" evidence="17">
    <name>p19Msa1047_11</name>
</geneLocation>
<comment type="pathway">
    <text evidence="6">Pyrimidine metabolism; UMP biosynthesis via de novo pathway; orotate from (S)-dihydroorotate (quinone route): step 1/1.</text>
</comment>
<comment type="function">
    <text evidence="3">Catalyzes the conversion of dihydroorotate to orotate with NAD(+) as electron acceptor.</text>
</comment>
<dbReference type="InterPro" id="IPR001295">
    <property type="entry name" value="Dihydroorotate_DH_CS"/>
</dbReference>
<keyword evidence="10" id="KW-0285">Flavoprotein</keyword>
<gene>
    <name evidence="17" type="ORF">KYI10_11795</name>
</gene>
<dbReference type="Pfam" id="PF01180">
    <property type="entry name" value="DHO_dh"/>
    <property type="match status" value="1"/>
</dbReference>
<evidence type="ECO:0000259" key="16">
    <source>
        <dbReference type="Pfam" id="PF01180"/>
    </source>
</evidence>